<name>A0ABR1E333_NECAM</name>
<keyword evidence="4" id="KW-0067">ATP-binding</keyword>
<feature type="compositionally biased region" description="Low complexity" evidence="5">
    <location>
        <begin position="888"/>
        <end position="909"/>
    </location>
</feature>
<dbReference type="PANTHER" id="PTHR23389">
    <property type="entry name" value="CHROMOSOME TRANSMISSION FIDELITY FACTOR 18"/>
    <property type="match status" value="1"/>
</dbReference>
<evidence type="ECO:0000256" key="4">
    <source>
        <dbReference type="ARBA" id="ARBA00022840"/>
    </source>
</evidence>
<dbReference type="InterPro" id="IPR008921">
    <property type="entry name" value="DNA_pol3_clamp-load_cplx_C"/>
</dbReference>
<gene>
    <name evidence="7" type="primary">Necator_chrV.g19805</name>
    <name evidence="7" type="ORF">RB195_015013</name>
</gene>
<organism evidence="7 8">
    <name type="scientific">Necator americanus</name>
    <name type="common">Human hookworm</name>
    <dbReference type="NCBI Taxonomy" id="51031"/>
    <lineage>
        <taxon>Eukaryota</taxon>
        <taxon>Metazoa</taxon>
        <taxon>Ecdysozoa</taxon>
        <taxon>Nematoda</taxon>
        <taxon>Chromadorea</taxon>
        <taxon>Rhabditida</taxon>
        <taxon>Rhabditina</taxon>
        <taxon>Rhabditomorpha</taxon>
        <taxon>Strongyloidea</taxon>
        <taxon>Ancylostomatidae</taxon>
        <taxon>Bunostominae</taxon>
        <taxon>Necator</taxon>
    </lineage>
</organism>
<dbReference type="InterPro" id="IPR027417">
    <property type="entry name" value="P-loop_NTPase"/>
</dbReference>
<reference evidence="7 8" key="1">
    <citation type="submission" date="2023-08" db="EMBL/GenBank/DDBJ databases">
        <title>A Necator americanus chromosomal reference genome.</title>
        <authorList>
            <person name="Ilik V."/>
            <person name="Petrzelkova K.J."/>
            <person name="Pardy F."/>
            <person name="Fuh T."/>
            <person name="Niatou-Singa F.S."/>
            <person name="Gouil Q."/>
            <person name="Baker L."/>
            <person name="Ritchie M.E."/>
            <person name="Jex A.R."/>
            <person name="Gazzola D."/>
            <person name="Li H."/>
            <person name="Toshio Fujiwara R."/>
            <person name="Zhan B."/>
            <person name="Aroian R.V."/>
            <person name="Pafco B."/>
            <person name="Schwarz E.M."/>
        </authorList>
    </citation>
    <scope>NUCLEOTIDE SEQUENCE [LARGE SCALE GENOMIC DNA]</scope>
    <source>
        <strain evidence="7 8">Aroian</strain>
        <tissue evidence="7">Whole animal</tissue>
    </source>
</reference>
<proteinExistence type="inferred from homology"/>
<dbReference type="Pfam" id="PF08519">
    <property type="entry name" value="RFC1"/>
    <property type="match status" value="1"/>
</dbReference>
<evidence type="ECO:0000259" key="6">
    <source>
        <dbReference type="SMART" id="SM00382"/>
    </source>
</evidence>
<feature type="domain" description="AAA+ ATPase" evidence="6">
    <location>
        <begin position="411"/>
        <end position="549"/>
    </location>
</feature>
<dbReference type="InterPro" id="IPR013725">
    <property type="entry name" value="DNA_replication_fac_RFC1_C"/>
</dbReference>
<evidence type="ECO:0000256" key="3">
    <source>
        <dbReference type="ARBA" id="ARBA00022741"/>
    </source>
</evidence>
<dbReference type="InterPro" id="IPR003959">
    <property type="entry name" value="ATPase_AAA_core"/>
</dbReference>
<dbReference type="SUPFAM" id="SSF52540">
    <property type="entry name" value="P-loop containing nucleoside triphosphate hydrolases"/>
    <property type="match status" value="1"/>
</dbReference>
<dbReference type="InterPro" id="IPR003593">
    <property type="entry name" value="AAA+_ATPase"/>
</dbReference>
<feature type="region of interest" description="Disordered" evidence="5">
    <location>
        <begin position="1"/>
        <end position="333"/>
    </location>
</feature>
<evidence type="ECO:0000313" key="7">
    <source>
        <dbReference type="EMBL" id="KAK6756933.1"/>
    </source>
</evidence>
<evidence type="ECO:0000256" key="5">
    <source>
        <dbReference type="SAM" id="MobiDB-lite"/>
    </source>
</evidence>
<comment type="similarity">
    <text evidence="1">Belongs to the activator 1 large subunit family.</text>
</comment>
<evidence type="ECO:0000256" key="2">
    <source>
        <dbReference type="ARBA" id="ARBA00022705"/>
    </source>
</evidence>
<dbReference type="CDD" id="cd18140">
    <property type="entry name" value="HLD_clamp_RFC"/>
    <property type="match status" value="1"/>
</dbReference>
<dbReference type="Gene3D" id="1.20.272.10">
    <property type="match status" value="1"/>
</dbReference>
<feature type="compositionally biased region" description="Basic and acidic residues" evidence="5">
    <location>
        <begin position="38"/>
        <end position="47"/>
    </location>
</feature>
<dbReference type="Gene3D" id="1.10.8.60">
    <property type="match status" value="1"/>
</dbReference>
<dbReference type="SMART" id="SM00382">
    <property type="entry name" value="AAA"/>
    <property type="match status" value="1"/>
</dbReference>
<dbReference type="Gene3D" id="3.40.50.300">
    <property type="entry name" value="P-loop containing nucleotide triphosphate hydrolases"/>
    <property type="match status" value="1"/>
</dbReference>
<dbReference type="Pfam" id="PF25361">
    <property type="entry name" value="AAA_lid_RFC1"/>
    <property type="match status" value="1"/>
</dbReference>
<evidence type="ECO:0000313" key="8">
    <source>
        <dbReference type="Proteomes" id="UP001303046"/>
    </source>
</evidence>
<keyword evidence="2" id="KW-0235">DNA replication</keyword>
<dbReference type="SUPFAM" id="SSF48019">
    <property type="entry name" value="post-AAA+ oligomerization domain-like"/>
    <property type="match status" value="1"/>
</dbReference>
<dbReference type="EMBL" id="JAVFWL010000005">
    <property type="protein sequence ID" value="KAK6756933.1"/>
    <property type="molecule type" value="Genomic_DNA"/>
</dbReference>
<accession>A0ABR1E333</accession>
<sequence length="956" mass="105385">MDIRSFFGGKKGGTQEEKAGTGSSHPAAKGGPSTSHSEPTKRSHKIETNASVKKAKSSKKPSIPVVDLGDDDDSEGESPIPSSLRKPESELKRRRRAVVSDSDDDLPLPKSSKTRVKSITPSPVKSPPKNKRSRLVVYDSDEGQSPLKKQNKIERTPKAIQSSSDDDEMSETDSENEFVERKKTKKKDVLPAGQKKLNFESGAKKTAPAKGGIKSTEKLQRVTAADFFGGSGVGGGTLSSSKNKEIPKDSKVSPSQKENAPGKLGKPIKVEKELESSGERGVSPKQRSDSKAGENKRKPEKKQEERKMSSQKADLKKGKAKSPLQDRGKAKTSNAAIVEVPELLKADACVPWVDKYKPKTNSQLVGQHGDKSPYNKLLSWLKDWGRNNLGEGGKIKKAKPPPFLAQTDGAPFKAVLLSGSPGVGKTTCAAMACESLGLKIVEMNASDVRNKKSLEQQITQLTESHQIEEYFTSLPGRTGSEEEVKHALIMDEVDGMSGTEDRAGIAELIQIIKDTKIPIICICNDRQHPKIRSLANHCFDLRFQKPRVEQIRARLMSIACQEKVKISKEELDQMIELSGHDVRQSIYNLQMYASAGGQTKVQKKDIAVGPFEAARKLLDSRSTLQEKQDMFFVDYGIMPLFVQENYPNMRNDKHTPKQAIAGLRKAADLISLGDTIERCIRSTGTWKLLNEQAMIGCALPSIAVDGHLRAMIQFPAWLGKNSTANKRQRLMRQLAIHAHLKISADMHSLVADYVPVLRDCLTKPLLERETDGVYEVVCTMNDYDLIREDSEAVSELAVWPGKVDPASKILPKVKAALTRALNKEHRMLPYATDEMSKSRRRTAQLDYEVEVDEDGNLIERLEEDESGYEDDSGDEDYKPSGKSKAKAKPAASAPRGRGRGASTGATSRGGAKRGRAFEKFPLDPIRGVSLAREVLYKKENSKRTLETILERKDETD</sequence>
<protein>
    <recommendedName>
        <fullName evidence="6">AAA+ ATPase domain-containing protein</fullName>
    </recommendedName>
</protein>
<keyword evidence="8" id="KW-1185">Reference proteome</keyword>
<feature type="compositionally biased region" description="Basic and acidic residues" evidence="5">
    <location>
        <begin position="268"/>
        <end position="278"/>
    </location>
</feature>
<feature type="compositionally biased region" description="Basic and acidic residues" evidence="5">
    <location>
        <begin position="286"/>
        <end position="317"/>
    </location>
</feature>
<dbReference type="Pfam" id="PF00004">
    <property type="entry name" value="AAA"/>
    <property type="match status" value="1"/>
</dbReference>
<keyword evidence="3" id="KW-0547">Nucleotide-binding</keyword>
<dbReference type="CDD" id="cd00009">
    <property type="entry name" value="AAA"/>
    <property type="match status" value="1"/>
</dbReference>
<feature type="compositionally biased region" description="Acidic residues" evidence="5">
    <location>
        <begin position="164"/>
        <end position="177"/>
    </location>
</feature>
<evidence type="ECO:0000256" key="1">
    <source>
        <dbReference type="ARBA" id="ARBA00006116"/>
    </source>
</evidence>
<dbReference type="PANTHER" id="PTHR23389:SF6">
    <property type="entry name" value="REPLICATION FACTOR C SUBUNIT 1"/>
    <property type="match status" value="1"/>
</dbReference>
<dbReference type="InterPro" id="IPR047854">
    <property type="entry name" value="RFC_lid"/>
</dbReference>
<feature type="compositionally biased region" description="Acidic residues" evidence="5">
    <location>
        <begin position="854"/>
        <end position="874"/>
    </location>
</feature>
<comment type="caution">
    <text evidence="7">The sequence shown here is derived from an EMBL/GenBank/DDBJ whole genome shotgun (WGS) entry which is preliminary data.</text>
</comment>
<dbReference type="Proteomes" id="UP001303046">
    <property type="component" value="Unassembled WGS sequence"/>
</dbReference>
<feature type="compositionally biased region" description="Basic and acidic residues" evidence="5">
    <location>
        <begin position="242"/>
        <end position="251"/>
    </location>
</feature>
<feature type="region of interest" description="Disordered" evidence="5">
    <location>
        <begin position="854"/>
        <end position="919"/>
    </location>
</feature>